<keyword evidence="1" id="KW-0378">Hydrolase</keyword>
<keyword evidence="5" id="KW-1185">Reference proteome</keyword>
<sequence length="494" mass="53762">MRFRCQGVRATWWQGPAPVVQLSLRRVDHADRFAVLSQQVGALHREIAIRRTAEAQREELLLAEQAARARLQRLYQLTAVLASSATLAQVAEAVAATAARVLDVDDVSLELHSQRLVPTLEPGEDLHDLEETAWHDLDHPHKTAPTTPVGAVRITLEADDVVPGTLTVHPGTGGVADVEHLTAVGQQIAQAVRPAGLYEREHRVAERLQLSLLPQLPDVAGLEVATCYAPGSDMAMVGGDWYDVYNLDEDHIGLSIGDVACHGLPQAAVMAQIIAALRGIVLRCGTRPEAVLTELNEYLHLYHRGQMATAAYLLYHRPTRTLTYVKAGHPPPLVVRPDGSSRYLEGPICPPVGPVPGARYHQGQTTLAEGEAVSRSTPTASSNAAGKPWTPAWTGSPRRPFERRHERARSVRAVPQPPARRRLPRRPRPAPRPARLAQPTSPLERTTRGRWPAAASGRTCGTWKPASAPSSTGCPSRSGRKGRTDSPGKRLRRP</sequence>
<dbReference type="Proteomes" id="UP001243364">
    <property type="component" value="Unassembled WGS sequence"/>
</dbReference>
<evidence type="ECO:0000313" key="5">
    <source>
        <dbReference type="Proteomes" id="UP001243364"/>
    </source>
</evidence>
<gene>
    <name evidence="4" type="ORF">QFZ56_000085</name>
</gene>
<evidence type="ECO:0000256" key="1">
    <source>
        <dbReference type="ARBA" id="ARBA00022801"/>
    </source>
</evidence>
<evidence type="ECO:0000256" key="2">
    <source>
        <dbReference type="SAM" id="MobiDB-lite"/>
    </source>
</evidence>
<feature type="compositionally biased region" description="Basic residues" evidence="2">
    <location>
        <begin position="419"/>
        <end position="429"/>
    </location>
</feature>
<dbReference type="SUPFAM" id="SSF55781">
    <property type="entry name" value="GAF domain-like"/>
    <property type="match status" value="1"/>
</dbReference>
<feature type="region of interest" description="Disordered" evidence="2">
    <location>
        <begin position="355"/>
        <end position="494"/>
    </location>
</feature>
<comment type="caution">
    <text evidence="4">The sequence shown here is derived from an EMBL/GenBank/DDBJ whole genome shotgun (WGS) entry which is preliminary data.</text>
</comment>
<accession>A0ABU0PRV4</accession>
<dbReference type="InterPro" id="IPR001932">
    <property type="entry name" value="PPM-type_phosphatase-like_dom"/>
</dbReference>
<dbReference type="EMBL" id="JAUSYA010000001">
    <property type="protein sequence ID" value="MDQ0681122.1"/>
    <property type="molecule type" value="Genomic_DNA"/>
</dbReference>
<reference evidence="4 5" key="1">
    <citation type="submission" date="2023-07" db="EMBL/GenBank/DDBJ databases">
        <title>Comparative genomics of wheat-associated soil bacteria to identify genetic determinants of phenazine resistance.</title>
        <authorList>
            <person name="Mouncey N."/>
        </authorList>
    </citation>
    <scope>NUCLEOTIDE SEQUENCE [LARGE SCALE GENOMIC DNA]</scope>
    <source>
        <strain evidence="4 5">W4I19-2</strain>
    </source>
</reference>
<dbReference type="PANTHER" id="PTHR43156:SF2">
    <property type="entry name" value="STAGE II SPORULATION PROTEIN E"/>
    <property type="match status" value="1"/>
</dbReference>
<evidence type="ECO:0000259" key="3">
    <source>
        <dbReference type="SMART" id="SM00331"/>
    </source>
</evidence>
<evidence type="ECO:0000313" key="4">
    <source>
        <dbReference type="EMBL" id="MDQ0681122.1"/>
    </source>
</evidence>
<dbReference type="Gene3D" id="3.30.450.40">
    <property type="match status" value="1"/>
</dbReference>
<name>A0ABU0PRV4_STRAH</name>
<proteinExistence type="predicted"/>
<dbReference type="Pfam" id="PF07228">
    <property type="entry name" value="SpoIIE"/>
    <property type="match status" value="1"/>
</dbReference>
<dbReference type="InterPro" id="IPR036457">
    <property type="entry name" value="PPM-type-like_dom_sf"/>
</dbReference>
<feature type="compositionally biased region" description="Polar residues" evidence="2">
    <location>
        <begin position="374"/>
        <end position="384"/>
    </location>
</feature>
<dbReference type="PANTHER" id="PTHR43156">
    <property type="entry name" value="STAGE II SPORULATION PROTEIN E-RELATED"/>
    <property type="match status" value="1"/>
</dbReference>
<dbReference type="InterPro" id="IPR052016">
    <property type="entry name" value="Bact_Sigma-Reg"/>
</dbReference>
<protein>
    <recommendedName>
        <fullName evidence="3">PPM-type phosphatase domain-containing protein</fullName>
    </recommendedName>
</protein>
<dbReference type="Gene3D" id="3.60.40.10">
    <property type="entry name" value="PPM-type phosphatase domain"/>
    <property type="match status" value="1"/>
</dbReference>
<feature type="compositionally biased region" description="Basic and acidic residues" evidence="2">
    <location>
        <begin position="399"/>
        <end position="409"/>
    </location>
</feature>
<dbReference type="SMART" id="SM00331">
    <property type="entry name" value="PP2C_SIG"/>
    <property type="match status" value="1"/>
</dbReference>
<organism evidence="4 5">
    <name type="scientific">Streptomyces achromogenes</name>
    <dbReference type="NCBI Taxonomy" id="67255"/>
    <lineage>
        <taxon>Bacteria</taxon>
        <taxon>Bacillati</taxon>
        <taxon>Actinomycetota</taxon>
        <taxon>Actinomycetes</taxon>
        <taxon>Kitasatosporales</taxon>
        <taxon>Streptomycetaceae</taxon>
        <taxon>Streptomyces</taxon>
    </lineage>
</organism>
<feature type="domain" description="PPM-type phosphatase" evidence="3">
    <location>
        <begin position="219"/>
        <end position="416"/>
    </location>
</feature>
<dbReference type="InterPro" id="IPR029016">
    <property type="entry name" value="GAF-like_dom_sf"/>
</dbReference>